<dbReference type="InterPro" id="IPR001138">
    <property type="entry name" value="Zn2Cys6_DnaBD"/>
</dbReference>
<dbReference type="CDD" id="cd00067">
    <property type="entry name" value="GAL4"/>
    <property type="match status" value="1"/>
</dbReference>
<evidence type="ECO:0000256" key="2">
    <source>
        <dbReference type="ARBA" id="ARBA00023125"/>
    </source>
</evidence>
<keyword evidence="6" id="KW-0472">Membrane</keyword>
<dbReference type="GO" id="GO:0008270">
    <property type="term" value="F:zinc ion binding"/>
    <property type="evidence" value="ECO:0007669"/>
    <property type="project" value="InterPro"/>
</dbReference>
<evidence type="ECO:0000256" key="6">
    <source>
        <dbReference type="SAM" id="Phobius"/>
    </source>
</evidence>
<feature type="compositionally biased region" description="Low complexity" evidence="5">
    <location>
        <begin position="71"/>
        <end position="85"/>
    </location>
</feature>
<dbReference type="GO" id="GO:0003677">
    <property type="term" value="F:DNA binding"/>
    <property type="evidence" value="ECO:0007669"/>
    <property type="project" value="UniProtKB-KW"/>
</dbReference>
<proteinExistence type="predicted"/>
<feature type="transmembrane region" description="Helical" evidence="6">
    <location>
        <begin position="506"/>
        <end position="526"/>
    </location>
</feature>
<gene>
    <name evidence="8" type="ORF">AYL99_03966</name>
</gene>
<feature type="domain" description="Zn(2)-C6 fungal-type" evidence="7">
    <location>
        <begin position="9"/>
        <end position="37"/>
    </location>
</feature>
<dbReference type="InterPro" id="IPR053178">
    <property type="entry name" value="Osmoadaptation_assoc"/>
</dbReference>
<dbReference type="InterPro" id="IPR036864">
    <property type="entry name" value="Zn2-C6_fun-type_DNA-bd_sf"/>
</dbReference>
<sequence length="567" mass="64574">MVGIPRSKGCRVCVKRRVRCDLTRPICNNCVRGNRPCPGYDSDLRIYDEGSKLRKRFGQKDDSESGIGADSVSPSTSNNSQSTESSPEESTDLITRFNTPDVEVRRYRPFEALPARNPFFALLENQIYPDADLSKSSMSTPPWGGLFNDGAISQDVPFEMALIDPIYAPNLVQEQLLNTFSSSLSGHGQLLLPRQMRSHQNWLVQLPVLFGSKLLDAAVRAVSLVHLSRTRQTDLFVHESRQYYGKALRLLNQSLMDDSTGMSTETLSATILLSFYEMFASDSNQSWVRHAGGAGTLMRIRGPDRHLSGLDRDVYLAYRHTIVIEAFMRDEACFLSEPQWVEMAKKIHEDLRACGIPSERMGIFDLAEEFYLEHICIPTTLRDAKNLEEARRQLPADQYAAHEEALLLRTRLHRANLKSINLRFRAALKKQGLEFSTIETMDPVFPKQYVYVNVFVSSTQVGHWTIMIILNLILKGIEKDIAPEKHELYIMENREIAREICRTAPFMMTSSFLGPFFIIFALRLCLMVFEPGQERDWVVRKLLQIGDTHLRMASDIPPFDPTGNFYD</sequence>
<reference evidence="8 9" key="1">
    <citation type="submission" date="2016-04" db="EMBL/GenBank/DDBJ databases">
        <title>Draft genome of Fonsecaea erecta CBS 125763.</title>
        <authorList>
            <person name="Weiss V.A."/>
            <person name="Vicente V.A."/>
            <person name="Raittz R.T."/>
            <person name="Moreno L.F."/>
            <person name="De Souza E.M."/>
            <person name="Pedrosa F.O."/>
            <person name="Steffens M.B."/>
            <person name="Faoro H."/>
            <person name="Tadra-Sfeir M.Z."/>
            <person name="Najafzadeh M.J."/>
            <person name="Felipe M.S."/>
            <person name="Teixeira M."/>
            <person name="Sun J."/>
            <person name="Xi L."/>
            <person name="Gomes R."/>
            <person name="De Azevedo C.M."/>
            <person name="Salgado C.G."/>
            <person name="Da Silva M.B."/>
            <person name="Nascimento M.F."/>
            <person name="Queiroz-Telles F."/>
            <person name="Attili D.S."/>
            <person name="Gorbushina A."/>
        </authorList>
    </citation>
    <scope>NUCLEOTIDE SEQUENCE [LARGE SCALE GENOMIC DNA]</scope>
    <source>
        <strain evidence="8 9">CBS 125763</strain>
    </source>
</reference>
<dbReference type="GO" id="GO:0000981">
    <property type="term" value="F:DNA-binding transcription factor activity, RNA polymerase II-specific"/>
    <property type="evidence" value="ECO:0007669"/>
    <property type="project" value="InterPro"/>
</dbReference>
<dbReference type="Pfam" id="PF11951">
    <property type="entry name" value="Fungal_trans_2"/>
    <property type="match status" value="1"/>
</dbReference>
<keyword evidence="4" id="KW-0539">Nucleus</keyword>
<name>A0A178ZRE8_9EURO</name>
<evidence type="ECO:0000259" key="7">
    <source>
        <dbReference type="PROSITE" id="PS50048"/>
    </source>
</evidence>
<evidence type="ECO:0000256" key="3">
    <source>
        <dbReference type="ARBA" id="ARBA00023163"/>
    </source>
</evidence>
<dbReference type="Proteomes" id="UP000078343">
    <property type="component" value="Unassembled WGS sequence"/>
</dbReference>
<dbReference type="RefSeq" id="XP_018695130.1">
    <property type="nucleotide sequence ID" value="XM_018835480.1"/>
</dbReference>
<dbReference type="CDD" id="cd12148">
    <property type="entry name" value="fungal_TF_MHR"/>
    <property type="match status" value="1"/>
</dbReference>
<dbReference type="PROSITE" id="PS50048">
    <property type="entry name" value="ZN2_CY6_FUNGAL_2"/>
    <property type="match status" value="1"/>
</dbReference>
<keyword evidence="6" id="KW-1133">Transmembrane helix</keyword>
<accession>A0A178ZRE8</accession>
<evidence type="ECO:0000313" key="9">
    <source>
        <dbReference type="Proteomes" id="UP000078343"/>
    </source>
</evidence>
<evidence type="ECO:0000256" key="1">
    <source>
        <dbReference type="ARBA" id="ARBA00023015"/>
    </source>
</evidence>
<organism evidence="8 9">
    <name type="scientific">Fonsecaea erecta</name>
    <dbReference type="NCBI Taxonomy" id="1367422"/>
    <lineage>
        <taxon>Eukaryota</taxon>
        <taxon>Fungi</taxon>
        <taxon>Dikarya</taxon>
        <taxon>Ascomycota</taxon>
        <taxon>Pezizomycotina</taxon>
        <taxon>Eurotiomycetes</taxon>
        <taxon>Chaetothyriomycetidae</taxon>
        <taxon>Chaetothyriales</taxon>
        <taxon>Herpotrichiellaceae</taxon>
        <taxon>Fonsecaea</taxon>
    </lineage>
</organism>
<dbReference type="PANTHER" id="PTHR38111">
    <property type="entry name" value="ZN(2)-C6 FUNGAL-TYPE DOMAIN-CONTAINING PROTEIN-RELATED"/>
    <property type="match status" value="1"/>
</dbReference>
<dbReference type="SUPFAM" id="SSF57701">
    <property type="entry name" value="Zn2/Cys6 DNA-binding domain"/>
    <property type="match status" value="1"/>
</dbReference>
<keyword evidence="1" id="KW-0805">Transcription regulation</keyword>
<evidence type="ECO:0000313" key="8">
    <source>
        <dbReference type="EMBL" id="OAP61763.1"/>
    </source>
</evidence>
<dbReference type="OrthoDB" id="5126878at2759"/>
<keyword evidence="3" id="KW-0804">Transcription</keyword>
<dbReference type="GeneID" id="30008135"/>
<dbReference type="Gene3D" id="4.10.240.10">
    <property type="entry name" value="Zn(2)-C6 fungal-type DNA-binding domain"/>
    <property type="match status" value="1"/>
</dbReference>
<keyword evidence="9" id="KW-1185">Reference proteome</keyword>
<dbReference type="SMART" id="SM00066">
    <property type="entry name" value="GAL4"/>
    <property type="match status" value="1"/>
</dbReference>
<keyword evidence="2" id="KW-0238">DNA-binding</keyword>
<dbReference type="AlphaFoldDB" id="A0A178ZRE8"/>
<evidence type="ECO:0000256" key="5">
    <source>
        <dbReference type="SAM" id="MobiDB-lite"/>
    </source>
</evidence>
<keyword evidence="6" id="KW-0812">Transmembrane</keyword>
<dbReference type="Pfam" id="PF00172">
    <property type="entry name" value="Zn_clus"/>
    <property type="match status" value="1"/>
</dbReference>
<dbReference type="EMBL" id="LVYI01000003">
    <property type="protein sequence ID" value="OAP61763.1"/>
    <property type="molecule type" value="Genomic_DNA"/>
</dbReference>
<protein>
    <recommendedName>
        <fullName evidence="7">Zn(2)-C6 fungal-type domain-containing protein</fullName>
    </recommendedName>
</protein>
<dbReference type="STRING" id="1367422.A0A178ZRE8"/>
<dbReference type="InterPro" id="IPR021858">
    <property type="entry name" value="Fun_TF"/>
</dbReference>
<comment type="caution">
    <text evidence="8">The sequence shown here is derived from an EMBL/GenBank/DDBJ whole genome shotgun (WGS) entry which is preliminary data.</text>
</comment>
<evidence type="ECO:0000256" key="4">
    <source>
        <dbReference type="ARBA" id="ARBA00023242"/>
    </source>
</evidence>
<feature type="region of interest" description="Disordered" evidence="5">
    <location>
        <begin position="55"/>
        <end position="97"/>
    </location>
</feature>